<protein>
    <submittedName>
        <fullName evidence="2">Uncharacterized protein</fullName>
    </submittedName>
</protein>
<evidence type="ECO:0000256" key="1">
    <source>
        <dbReference type="SAM" id="Phobius"/>
    </source>
</evidence>
<gene>
    <name evidence="2" type="ORF">Pan54_23060</name>
</gene>
<evidence type="ECO:0000313" key="2">
    <source>
        <dbReference type="EMBL" id="TWT61570.1"/>
    </source>
</evidence>
<organism evidence="2 3">
    <name type="scientific">Rubinisphaera italica</name>
    <dbReference type="NCBI Taxonomy" id="2527969"/>
    <lineage>
        <taxon>Bacteria</taxon>
        <taxon>Pseudomonadati</taxon>
        <taxon>Planctomycetota</taxon>
        <taxon>Planctomycetia</taxon>
        <taxon>Planctomycetales</taxon>
        <taxon>Planctomycetaceae</taxon>
        <taxon>Rubinisphaera</taxon>
    </lineage>
</organism>
<evidence type="ECO:0000313" key="3">
    <source>
        <dbReference type="Proteomes" id="UP000316095"/>
    </source>
</evidence>
<keyword evidence="3" id="KW-1185">Reference proteome</keyword>
<keyword evidence="1" id="KW-1133">Transmembrane helix</keyword>
<dbReference type="EMBL" id="SJPG01000001">
    <property type="protein sequence ID" value="TWT61570.1"/>
    <property type="molecule type" value="Genomic_DNA"/>
</dbReference>
<sequence length="163" mass="18027">MDFQVIIYVVIGLGCAILVALLFFIDSAFDSLTDWFFTKIGWSSGRGPLVVVAERNGDELTLKMQNQGQEKLKLVAVEGRDGNNQRHFPKPRLAEDDQNGIPTEKQALTSFSKIVLNPQESQVVNLKLSDLLALGCSSLAIIDSNGKVWPVQRFNANELNHAL</sequence>
<reference evidence="2 3" key="1">
    <citation type="submission" date="2019-02" db="EMBL/GenBank/DDBJ databases">
        <title>Deep-cultivation of Planctomycetes and their phenomic and genomic characterization uncovers novel biology.</title>
        <authorList>
            <person name="Wiegand S."/>
            <person name="Jogler M."/>
            <person name="Boedeker C."/>
            <person name="Pinto D."/>
            <person name="Vollmers J."/>
            <person name="Rivas-Marin E."/>
            <person name="Kohn T."/>
            <person name="Peeters S.H."/>
            <person name="Heuer A."/>
            <person name="Rast P."/>
            <person name="Oberbeckmann S."/>
            <person name="Bunk B."/>
            <person name="Jeske O."/>
            <person name="Meyerdierks A."/>
            <person name="Storesund J.E."/>
            <person name="Kallscheuer N."/>
            <person name="Luecker S."/>
            <person name="Lage O.M."/>
            <person name="Pohl T."/>
            <person name="Merkel B.J."/>
            <person name="Hornburger P."/>
            <person name="Mueller R.-W."/>
            <person name="Bruemmer F."/>
            <person name="Labrenz M."/>
            <person name="Spormann A.M."/>
            <person name="Op Den Camp H."/>
            <person name="Overmann J."/>
            <person name="Amann R."/>
            <person name="Jetten M.S.M."/>
            <person name="Mascher T."/>
            <person name="Medema M.H."/>
            <person name="Devos D.P."/>
            <person name="Kaster A.-K."/>
            <person name="Ovreas L."/>
            <person name="Rohde M."/>
            <person name="Galperin M.Y."/>
            <person name="Jogler C."/>
        </authorList>
    </citation>
    <scope>NUCLEOTIDE SEQUENCE [LARGE SCALE GENOMIC DNA]</scope>
    <source>
        <strain evidence="2 3">Pan54</strain>
    </source>
</reference>
<accession>A0A5C5XF07</accession>
<keyword evidence="1" id="KW-0472">Membrane</keyword>
<keyword evidence="1" id="KW-0812">Transmembrane</keyword>
<dbReference type="Proteomes" id="UP000316095">
    <property type="component" value="Unassembled WGS sequence"/>
</dbReference>
<dbReference type="AlphaFoldDB" id="A0A5C5XF07"/>
<comment type="caution">
    <text evidence="2">The sequence shown here is derived from an EMBL/GenBank/DDBJ whole genome shotgun (WGS) entry which is preliminary data.</text>
</comment>
<proteinExistence type="predicted"/>
<name>A0A5C5XF07_9PLAN</name>
<feature type="transmembrane region" description="Helical" evidence="1">
    <location>
        <begin position="6"/>
        <end position="25"/>
    </location>
</feature>